<evidence type="ECO:0000256" key="7">
    <source>
        <dbReference type="ARBA" id="ARBA00023002"/>
    </source>
</evidence>
<evidence type="ECO:0000313" key="12">
    <source>
        <dbReference type="EMBL" id="KAL3791069.1"/>
    </source>
</evidence>
<dbReference type="InterPro" id="IPR001433">
    <property type="entry name" value="OxRdtase_FAD/NAD-bd"/>
</dbReference>
<dbReference type="Pfam" id="PF00667">
    <property type="entry name" value="FAD_binding_1"/>
    <property type="match status" value="1"/>
</dbReference>
<keyword evidence="9" id="KW-1133">Transmembrane helix</keyword>
<feature type="domain" description="Flavodoxin-like" evidence="10">
    <location>
        <begin position="68"/>
        <end position="247"/>
    </location>
</feature>
<dbReference type="SUPFAM" id="SSF52343">
    <property type="entry name" value="Ferredoxin reductase-like, C-terminal NADP-linked domain"/>
    <property type="match status" value="1"/>
</dbReference>
<evidence type="ECO:0000256" key="2">
    <source>
        <dbReference type="ARBA" id="ARBA00001974"/>
    </source>
</evidence>
<keyword evidence="6" id="KW-0521">NADP</keyword>
<keyword evidence="9" id="KW-0812">Transmembrane</keyword>
<organism evidence="12 13">
    <name type="scientific">Cyclotella atomus</name>
    <dbReference type="NCBI Taxonomy" id="382360"/>
    <lineage>
        <taxon>Eukaryota</taxon>
        <taxon>Sar</taxon>
        <taxon>Stramenopiles</taxon>
        <taxon>Ochrophyta</taxon>
        <taxon>Bacillariophyta</taxon>
        <taxon>Coscinodiscophyceae</taxon>
        <taxon>Thalassiosirophycidae</taxon>
        <taxon>Stephanodiscales</taxon>
        <taxon>Stephanodiscaceae</taxon>
        <taxon>Cyclotella</taxon>
    </lineage>
</organism>
<evidence type="ECO:0000256" key="8">
    <source>
        <dbReference type="ARBA" id="ARBA00023797"/>
    </source>
</evidence>
<dbReference type="Gene3D" id="3.40.50.360">
    <property type="match status" value="1"/>
</dbReference>
<comment type="cofactor">
    <cofactor evidence="1">
        <name>FMN</name>
        <dbReference type="ChEBI" id="CHEBI:58210"/>
    </cofactor>
</comment>
<dbReference type="FunFam" id="1.20.990.10:FF:000001">
    <property type="entry name" value="NADPH--cytochrome P450 reductase"/>
    <property type="match status" value="1"/>
</dbReference>
<dbReference type="EMBL" id="JALLPJ020000472">
    <property type="protein sequence ID" value="KAL3791069.1"/>
    <property type="molecule type" value="Genomic_DNA"/>
</dbReference>
<sequence>MVAIEKITMPFILESLASPTAVLTLGTTTLILLGTTLYFINRKPSTAPVAHQPKKEELDSEKYPGGSLTIYYGSQTGTAQMFAEQLVHDAALAGFAAKAVDLQDLIDDIGDTDEADGGAGSSTSLRVLCKSNETGGRAKAVFLMATYGEGEPTDNARQFVELMKTNAQIDNLYKLPDSSDPISSDLELLDYAVFGLGNKQYEHYNNMGKFVDVALYKVGGQRIVPIGLGDDNDDLEGDFENWKDNVLWPAMRAKYVAGAAMKREESNVMTLPSCVYEVEYLDGKESAVVSAEAADRVQTSHKHYVNAVDCYVVAKRELRDKSDPGSTIHMEIDISKKMNVMKYMTADNLGILPKNDSVLVEAVARALGYNLDQLFDLHPANKQKIEKHMLPFPTPCSVRTALERYCDLTGLPRRSDLKQLAHYARDDMDRKALLRMASKEGKAEYKDKIAECHVGIHDIVTKLCPSIACPLEHFVMVCPKMQPRYYTISSSSTVHPKTVHITFSVTEESKKGGGKFKGCCSGYLERKQISEPVRVFVRDSTFRLPKQMERPVIMIGPGTGIAPMRAVLQERAHWRKAEPNKKHGPNVLYFGCKNRTMDYIYRDELEAFQNDGTLTELHLAFSREQAEKVYVQHLLAKQSAETYKLIHDDNASIFVCGAVLMGAAVDHTLQDIIMEQGNMKREEAKGYLDKMALGGRFVQELWS</sequence>
<evidence type="ECO:0000256" key="6">
    <source>
        <dbReference type="ARBA" id="ARBA00022857"/>
    </source>
</evidence>
<feature type="domain" description="FAD-binding FR-type" evidence="11">
    <location>
        <begin position="305"/>
        <end position="545"/>
    </location>
</feature>
<dbReference type="GO" id="GO:0003958">
    <property type="term" value="F:NADPH-hemoprotein reductase activity"/>
    <property type="evidence" value="ECO:0007669"/>
    <property type="project" value="UniProtKB-EC"/>
</dbReference>
<evidence type="ECO:0000256" key="9">
    <source>
        <dbReference type="SAM" id="Phobius"/>
    </source>
</evidence>
<dbReference type="InterPro" id="IPR001094">
    <property type="entry name" value="Flavdoxin-like"/>
</dbReference>
<keyword evidence="9" id="KW-0472">Membrane</keyword>
<comment type="cofactor">
    <cofactor evidence="2">
        <name>FAD</name>
        <dbReference type="ChEBI" id="CHEBI:57692"/>
    </cofactor>
</comment>
<evidence type="ECO:0000313" key="13">
    <source>
        <dbReference type="Proteomes" id="UP001530400"/>
    </source>
</evidence>
<dbReference type="PANTHER" id="PTHR19384">
    <property type="entry name" value="NITRIC OXIDE SYNTHASE-RELATED"/>
    <property type="match status" value="1"/>
</dbReference>
<proteinExistence type="predicted"/>
<dbReference type="InterPro" id="IPR023173">
    <property type="entry name" value="NADPH_Cyt_P450_Rdtase_alpha"/>
</dbReference>
<dbReference type="InterPro" id="IPR017927">
    <property type="entry name" value="FAD-bd_FR_type"/>
</dbReference>
<protein>
    <recommendedName>
        <fullName evidence="8">NADPH--hemoprotein reductase</fullName>
        <ecNumber evidence="8">1.6.2.4</ecNumber>
    </recommendedName>
</protein>
<dbReference type="SUPFAM" id="SSF63380">
    <property type="entry name" value="Riboflavin synthase domain-like"/>
    <property type="match status" value="1"/>
</dbReference>
<evidence type="ECO:0000256" key="4">
    <source>
        <dbReference type="ARBA" id="ARBA00022643"/>
    </source>
</evidence>
<keyword evidence="13" id="KW-1185">Reference proteome</keyword>
<dbReference type="PRINTS" id="PR00369">
    <property type="entry name" value="FLAVODOXIN"/>
</dbReference>
<dbReference type="InterPro" id="IPR008254">
    <property type="entry name" value="Flavodoxin/NO_synth"/>
</dbReference>
<dbReference type="Proteomes" id="UP001530400">
    <property type="component" value="Unassembled WGS sequence"/>
</dbReference>
<dbReference type="InterPro" id="IPR029039">
    <property type="entry name" value="Flavoprotein-like_sf"/>
</dbReference>
<dbReference type="InterPro" id="IPR001709">
    <property type="entry name" value="Flavoprot_Pyr_Nucl_cyt_Rdtase"/>
</dbReference>
<evidence type="ECO:0000256" key="1">
    <source>
        <dbReference type="ARBA" id="ARBA00001917"/>
    </source>
</evidence>
<gene>
    <name evidence="12" type="ORF">ACHAWO_001980</name>
</gene>
<reference evidence="12 13" key="1">
    <citation type="submission" date="2024-10" db="EMBL/GenBank/DDBJ databases">
        <title>Updated reference genomes for cyclostephanoid diatoms.</title>
        <authorList>
            <person name="Roberts W.R."/>
            <person name="Alverson A.J."/>
        </authorList>
    </citation>
    <scope>NUCLEOTIDE SEQUENCE [LARGE SCALE GENOMIC DNA]</scope>
    <source>
        <strain evidence="12 13">AJA010-31</strain>
    </source>
</reference>
<dbReference type="InterPro" id="IPR017938">
    <property type="entry name" value="Riboflavin_synthase-like_b-brl"/>
</dbReference>
<dbReference type="InterPro" id="IPR039261">
    <property type="entry name" value="FNR_nucleotide-bd"/>
</dbReference>
<dbReference type="PRINTS" id="PR00371">
    <property type="entry name" value="FPNCR"/>
</dbReference>
<keyword evidence="4" id="KW-0288">FMN</keyword>
<dbReference type="Gene3D" id="3.40.50.80">
    <property type="entry name" value="Nucleotide-binding domain of ferredoxin-NADP reductase (FNR) module"/>
    <property type="match status" value="1"/>
</dbReference>
<dbReference type="AlphaFoldDB" id="A0ABD3PTZ0"/>
<evidence type="ECO:0000256" key="3">
    <source>
        <dbReference type="ARBA" id="ARBA00022630"/>
    </source>
</evidence>
<keyword evidence="7" id="KW-0560">Oxidoreductase</keyword>
<dbReference type="PANTHER" id="PTHR19384:SF17">
    <property type="entry name" value="NADPH--CYTOCHROME P450 REDUCTASE"/>
    <property type="match status" value="1"/>
</dbReference>
<dbReference type="SUPFAM" id="SSF52218">
    <property type="entry name" value="Flavoproteins"/>
    <property type="match status" value="1"/>
</dbReference>
<name>A0ABD3PTZ0_9STRA</name>
<accession>A0ABD3PTZ0</accession>
<evidence type="ECO:0000256" key="5">
    <source>
        <dbReference type="ARBA" id="ARBA00022827"/>
    </source>
</evidence>
<evidence type="ECO:0000259" key="11">
    <source>
        <dbReference type="PROSITE" id="PS51384"/>
    </source>
</evidence>
<evidence type="ECO:0000259" key="10">
    <source>
        <dbReference type="PROSITE" id="PS50902"/>
    </source>
</evidence>
<dbReference type="PROSITE" id="PS50902">
    <property type="entry name" value="FLAVODOXIN_LIKE"/>
    <property type="match status" value="1"/>
</dbReference>
<dbReference type="EC" id="1.6.2.4" evidence="8"/>
<dbReference type="PROSITE" id="PS51384">
    <property type="entry name" value="FAD_FR"/>
    <property type="match status" value="1"/>
</dbReference>
<comment type="caution">
    <text evidence="12">The sequence shown here is derived from an EMBL/GenBank/DDBJ whole genome shotgun (WGS) entry which is preliminary data.</text>
</comment>
<feature type="transmembrane region" description="Helical" evidence="9">
    <location>
        <begin position="21"/>
        <end position="40"/>
    </location>
</feature>
<dbReference type="Pfam" id="PF00175">
    <property type="entry name" value="NAD_binding_1"/>
    <property type="match status" value="1"/>
</dbReference>
<dbReference type="Gene3D" id="1.20.990.10">
    <property type="entry name" value="NADPH-cytochrome p450 Reductase, Chain A, domain 3"/>
    <property type="match status" value="1"/>
</dbReference>
<dbReference type="InterPro" id="IPR003097">
    <property type="entry name" value="CysJ-like_FAD-binding"/>
</dbReference>
<dbReference type="Gene3D" id="2.40.30.10">
    <property type="entry name" value="Translation factors"/>
    <property type="match status" value="1"/>
</dbReference>
<keyword evidence="3" id="KW-0285">Flavoprotein</keyword>
<dbReference type="Pfam" id="PF00258">
    <property type="entry name" value="Flavodoxin_1"/>
    <property type="match status" value="1"/>
</dbReference>
<keyword evidence="5" id="KW-0274">FAD</keyword>
<dbReference type="FunFam" id="3.40.50.80:FF:000001">
    <property type="entry name" value="NADPH--cytochrome P450 reductase 1"/>
    <property type="match status" value="1"/>
</dbReference>